<keyword evidence="3" id="KW-1185">Reference proteome</keyword>
<sequence>MAIQIQINGESAAEVVAELSVLAASLVSGKAAPVAEAPKAERALRGSRAAKADEPKAAVKEPAEESAAVEETGAEAGGDYSEFDGDAAEPIPTDVELRTIAAGAGQKGVEAKKAIKALLDKYGSANITGVPDDKRLAFKAELEQI</sequence>
<dbReference type="AlphaFoldDB" id="A0A6H2H0A5"/>
<organism evidence="2 3">
    <name type="scientific">Paenibacillus albicereus</name>
    <dbReference type="NCBI Taxonomy" id="2726185"/>
    <lineage>
        <taxon>Bacteria</taxon>
        <taxon>Bacillati</taxon>
        <taxon>Bacillota</taxon>
        <taxon>Bacilli</taxon>
        <taxon>Bacillales</taxon>
        <taxon>Paenibacillaceae</taxon>
        <taxon>Paenibacillus</taxon>
    </lineage>
</organism>
<dbReference type="Proteomes" id="UP000502136">
    <property type="component" value="Chromosome"/>
</dbReference>
<gene>
    <name evidence="2" type="ORF">HGI30_16870</name>
</gene>
<proteinExistence type="predicted"/>
<accession>A0A6H2H0A5</accession>
<dbReference type="EMBL" id="CP051428">
    <property type="protein sequence ID" value="QJC53082.1"/>
    <property type="molecule type" value="Genomic_DNA"/>
</dbReference>
<dbReference type="KEGG" id="palr:HGI30_16870"/>
<evidence type="ECO:0000256" key="1">
    <source>
        <dbReference type="SAM" id="MobiDB-lite"/>
    </source>
</evidence>
<dbReference type="RefSeq" id="WP_028598346.1">
    <property type="nucleotide sequence ID" value="NZ_CP051428.1"/>
</dbReference>
<protein>
    <submittedName>
        <fullName evidence="2">Uncharacterized protein</fullName>
    </submittedName>
</protein>
<name>A0A6H2H0A5_9BACL</name>
<reference evidence="2 3" key="1">
    <citation type="submission" date="2020-04" db="EMBL/GenBank/DDBJ databases">
        <title>Novel Paenibacillus strain UniB2 isolated from commercial digestive syrup.</title>
        <authorList>
            <person name="Thorat V."/>
            <person name="Kirdat K."/>
            <person name="Tiwarekar B."/>
            <person name="Yadav A."/>
        </authorList>
    </citation>
    <scope>NUCLEOTIDE SEQUENCE [LARGE SCALE GENOMIC DNA]</scope>
    <source>
        <strain evidence="2 3">UniB2</strain>
    </source>
</reference>
<feature type="region of interest" description="Disordered" evidence="1">
    <location>
        <begin position="30"/>
        <end position="94"/>
    </location>
</feature>
<evidence type="ECO:0000313" key="2">
    <source>
        <dbReference type="EMBL" id="QJC53082.1"/>
    </source>
</evidence>
<evidence type="ECO:0000313" key="3">
    <source>
        <dbReference type="Proteomes" id="UP000502136"/>
    </source>
</evidence>
<feature type="compositionally biased region" description="Basic and acidic residues" evidence="1">
    <location>
        <begin position="38"/>
        <end position="63"/>
    </location>
</feature>